<dbReference type="GO" id="GO:0008171">
    <property type="term" value="F:O-methyltransferase activity"/>
    <property type="evidence" value="ECO:0007669"/>
    <property type="project" value="InterPro"/>
</dbReference>
<dbReference type="InterPro" id="IPR029063">
    <property type="entry name" value="SAM-dependent_MTases_sf"/>
</dbReference>
<dbReference type="Proteomes" id="UP001337655">
    <property type="component" value="Unassembled WGS sequence"/>
</dbReference>
<dbReference type="RefSeq" id="XP_064659322.1">
    <property type="nucleotide sequence ID" value="XM_064801961.1"/>
</dbReference>
<dbReference type="PROSITE" id="PS51683">
    <property type="entry name" value="SAM_OMT_II"/>
    <property type="match status" value="1"/>
</dbReference>
<dbReference type="SUPFAM" id="SSF53335">
    <property type="entry name" value="S-adenosyl-L-methionine-dependent methyltransferases"/>
    <property type="match status" value="1"/>
</dbReference>
<accession>A0AAV9PA68</accession>
<evidence type="ECO:0000256" key="3">
    <source>
        <dbReference type="ARBA" id="ARBA00022691"/>
    </source>
</evidence>
<dbReference type="Gene3D" id="3.40.50.150">
    <property type="entry name" value="Vaccinia Virus protein VP39"/>
    <property type="match status" value="1"/>
</dbReference>
<evidence type="ECO:0000256" key="1">
    <source>
        <dbReference type="ARBA" id="ARBA00022603"/>
    </source>
</evidence>
<organism evidence="5 6">
    <name type="scientific">Saxophila tyrrhenica</name>
    <dbReference type="NCBI Taxonomy" id="1690608"/>
    <lineage>
        <taxon>Eukaryota</taxon>
        <taxon>Fungi</taxon>
        <taxon>Dikarya</taxon>
        <taxon>Ascomycota</taxon>
        <taxon>Pezizomycotina</taxon>
        <taxon>Dothideomycetes</taxon>
        <taxon>Dothideomycetidae</taxon>
        <taxon>Mycosphaerellales</taxon>
        <taxon>Extremaceae</taxon>
        <taxon>Saxophila</taxon>
    </lineage>
</organism>
<dbReference type="PANTHER" id="PTHR43712">
    <property type="entry name" value="PUTATIVE (AFU_ORTHOLOGUE AFUA_4G14580)-RELATED"/>
    <property type="match status" value="1"/>
</dbReference>
<dbReference type="Pfam" id="PF00891">
    <property type="entry name" value="Methyltransf_2"/>
    <property type="match status" value="1"/>
</dbReference>
<proteinExistence type="predicted"/>
<dbReference type="InterPro" id="IPR016461">
    <property type="entry name" value="COMT-like"/>
</dbReference>
<reference evidence="5 6" key="1">
    <citation type="submission" date="2023-08" db="EMBL/GenBank/DDBJ databases">
        <title>Black Yeasts Isolated from many extreme environments.</title>
        <authorList>
            <person name="Coleine C."/>
            <person name="Stajich J.E."/>
            <person name="Selbmann L."/>
        </authorList>
    </citation>
    <scope>NUCLEOTIDE SEQUENCE [LARGE SCALE GENOMIC DNA]</scope>
    <source>
        <strain evidence="5 6">CCFEE 5935</strain>
    </source>
</reference>
<evidence type="ECO:0000313" key="5">
    <source>
        <dbReference type="EMBL" id="KAK5170124.1"/>
    </source>
</evidence>
<dbReference type="PANTHER" id="PTHR43712:SF12">
    <property type="entry name" value="STERIGMATOCYSTIN 8-O-METHYLTRANSFERASE"/>
    <property type="match status" value="1"/>
</dbReference>
<evidence type="ECO:0000259" key="4">
    <source>
        <dbReference type="Pfam" id="PF00891"/>
    </source>
</evidence>
<protein>
    <recommendedName>
        <fullName evidence="4">O-methyltransferase C-terminal domain-containing protein</fullName>
    </recommendedName>
</protein>
<gene>
    <name evidence="5" type="ORF">LTR77_004708</name>
</gene>
<dbReference type="EMBL" id="JAVRRT010000007">
    <property type="protein sequence ID" value="KAK5170124.1"/>
    <property type="molecule type" value="Genomic_DNA"/>
</dbReference>
<dbReference type="GeneID" id="89926053"/>
<evidence type="ECO:0000313" key="6">
    <source>
        <dbReference type="Proteomes" id="UP001337655"/>
    </source>
</evidence>
<evidence type="ECO:0000256" key="2">
    <source>
        <dbReference type="ARBA" id="ARBA00022679"/>
    </source>
</evidence>
<feature type="domain" description="O-methyltransferase C-terminal" evidence="4">
    <location>
        <begin position="37"/>
        <end position="236"/>
    </location>
</feature>
<keyword evidence="3" id="KW-0949">S-adenosyl-L-methionine</keyword>
<sequence>MRDYVRTMCDEVWPACARVGEAVEKWPQGAGWERTGFWLAHGRTLQETLDQDPVKLGRYDRAMGAMSNDRSFSVEHVVEGYDWAALGQATVVDMGGGVGTVSKELAKAFPLLDFIVQDRQEVIEHASLDATLKERVRYMEHDIFREQPIKDAAVYFIRRVLMEKNNEQCVDFLKALIPALKLGAVVLIQDPMVPNPGTCPSWQERRFRESDVAAYSLINHCPREEEEWRDIVLRAGEGFEYKGVSMAENSNTAFVEAVWRGERGSQV</sequence>
<dbReference type="InterPro" id="IPR001077">
    <property type="entry name" value="COMT_C"/>
</dbReference>
<comment type="caution">
    <text evidence="5">The sequence shown here is derived from an EMBL/GenBank/DDBJ whole genome shotgun (WGS) entry which is preliminary data.</text>
</comment>
<keyword evidence="2" id="KW-0808">Transferase</keyword>
<keyword evidence="1" id="KW-0489">Methyltransferase</keyword>
<keyword evidence="6" id="KW-1185">Reference proteome</keyword>
<dbReference type="AlphaFoldDB" id="A0AAV9PA68"/>
<dbReference type="GO" id="GO:0032259">
    <property type="term" value="P:methylation"/>
    <property type="evidence" value="ECO:0007669"/>
    <property type="project" value="UniProtKB-KW"/>
</dbReference>
<name>A0AAV9PA68_9PEZI</name>